<dbReference type="PROSITE" id="PS00012">
    <property type="entry name" value="PHOSPHOPANTETHEINE"/>
    <property type="match status" value="1"/>
</dbReference>
<sequence>MPMTRDEIFAKVSDRLQDALGVDEDEVTPEATLTGDLGAESIDFLDIVFRLEKAFGIKIPRGELFPESLTAADSNFVQDGVVTEQGLAELRTKMPHADIDSFADDPKVENIPELFTVNMIVNFLDARVNG</sequence>
<dbReference type="SUPFAM" id="SSF47336">
    <property type="entry name" value="ACP-like"/>
    <property type="match status" value="1"/>
</dbReference>
<evidence type="ECO:0000256" key="2">
    <source>
        <dbReference type="ARBA" id="ARBA00022516"/>
    </source>
</evidence>
<keyword evidence="7" id="KW-0963">Cytoplasm</keyword>
<comment type="pathway">
    <text evidence="7">Lipid metabolism; fatty acid biosynthesis.</text>
</comment>
<organism evidence="9 10">
    <name type="scientific">Alienimonas californiensis</name>
    <dbReference type="NCBI Taxonomy" id="2527989"/>
    <lineage>
        <taxon>Bacteria</taxon>
        <taxon>Pseudomonadati</taxon>
        <taxon>Planctomycetota</taxon>
        <taxon>Planctomycetia</taxon>
        <taxon>Planctomycetales</taxon>
        <taxon>Planctomycetaceae</taxon>
        <taxon>Alienimonas</taxon>
    </lineage>
</organism>
<comment type="PTM">
    <text evidence="7">4'-phosphopantetheine is transferred from CoA to a specific serine of apo-ACP by AcpS. This modification is essential for activity because fatty acids are bound in thioester linkage to the sulfhydryl of the prosthetic group.</text>
</comment>
<dbReference type="GO" id="GO:0009245">
    <property type="term" value="P:lipid A biosynthetic process"/>
    <property type="evidence" value="ECO:0007669"/>
    <property type="project" value="TreeGrafter"/>
</dbReference>
<dbReference type="KEGG" id="acaf:CA12_19510"/>
<gene>
    <name evidence="9" type="primary">acpXL</name>
    <name evidence="7" type="synonym">acpP</name>
    <name evidence="9" type="ORF">CA12_19510</name>
</gene>
<dbReference type="InterPro" id="IPR009081">
    <property type="entry name" value="PP-bd_ACP"/>
</dbReference>
<evidence type="ECO:0000256" key="1">
    <source>
        <dbReference type="ARBA" id="ARBA00022450"/>
    </source>
</evidence>
<evidence type="ECO:0000259" key="8">
    <source>
        <dbReference type="PROSITE" id="PS50075"/>
    </source>
</evidence>
<comment type="subcellular location">
    <subcellularLocation>
        <location evidence="7">Cytoplasm</location>
    </subcellularLocation>
</comment>
<evidence type="ECO:0000256" key="7">
    <source>
        <dbReference type="HAMAP-Rule" id="MF_01217"/>
    </source>
</evidence>
<keyword evidence="2 7" id="KW-0444">Lipid biosynthesis</keyword>
<evidence type="ECO:0000256" key="3">
    <source>
        <dbReference type="ARBA" id="ARBA00022553"/>
    </source>
</evidence>
<dbReference type="InterPro" id="IPR006162">
    <property type="entry name" value="Ppantetheine_attach_site"/>
</dbReference>
<evidence type="ECO:0000256" key="6">
    <source>
        <dbReference type="ARBA" id="ARBA00023160"/>
    </source>
</evidence>
<dbReference type="GO" id="GO:0005829">
    <property type="term" value="C:cytosol"/>
    <property type="evidence" value="ECO:0007669"/>
    <property type="project" value="TreeGrafter"/>
</dbReference>
<feature type="domain" description="Carrier" evidence="8">
    <location>
        <begin position="6"/>
        <end position="81"/>
    </location>
</feature>
<reference evidence="9 10" key="1">
    <citation type="submission" date="2019-02" db="EMBL/GenBank/DDBJ databases">
        <title>Deep-cultivation of Planctomycetes and their phenomic and genomic characterization uncovers novel biology.</title>
        <authorList>
            <person name="Wiegand S."/>
            <person name="Jogler M."/>
            <person name="Boedeker C."/>
            <person name="Pinto D."/>
            <person name="Vollmers J."/>
            <person name="Rivas-Marin E."/>
            <person name="Kohn T."/>
            <person name="Peeters S.H."/>
            <person name="Heuer A."/>
            <person name="Rast P."/>
            <person name="Oberbeckmann S."/>
            <person name="Bunk B."/>
            <person name="Jeske O."/>
            <person name="Meyerdierks A."/>
            <person name="Storesund J.E."/>
            <person name="Kallscheuer N."/>
            <person name="Luecker S."/>
            <person name="Lage O.M."/>
            <person name="Pohl T."/>
            <person name="Merkel B.J."/>
            <person name="Hornburger P."/>
            <person name="Mueller R.-W."/>
            <person name="Bruemmer F."/>
            <person name="Labrenz M."/>
            <person name="Spormann A.M."/>
            <person name="Op den Camp H."/>
            <person name="Overmann J."/>
            <person name="Amann R."/>
            <person name="Jetten M.S.M."/>
            <person name="Mascher T."/>
            <person name="Medema M.H."/>
            <person name="Devos D.P."/>
            <person name="Kaster A.-K."/>
            <person name="Ovreas L."/>
            <person name="Rohde M."/>
            <person name="Galperin M.Y."/>
            <person name="Jogler C."/>
        </authorList>
    </citation>
    <scope>NUCLEOTIDE SEQUENCE [LARGE SCALE GENOMIC DNA]</scope>
    <source>
        <strain evidence="9 10">CA12</strain>
    </source>
</reference>
<comment type="similarity">
    <text evidence="7">Belongs to the acyl carrier protein (ACP) family.</text>
</comment>
<proteinExistence type="inferred from homology"/>
<evidence type="ECO:0000313" key="10">
    <source>
        <dbReference type="Proteomes" id="UP000318741"/>
    </source>
</evidence>
<comment type="function">
    <text evidence="7">Carrier of the growing fatty acid chain in fatty acid biosynthesis.</text>
</comment>
<keyword evidence="6 7" id="KW-0275">Fatty acid biosynthesis</keyword>
<dbReference type="GO" id="GO:0000036">
    <property type="term" value="F:acyl carrier activity"/>
    <property type="evidence" value="ECO:0007669"/>
    <property type="project" value="UniProtKB-UniRule"/>
</dbReference>
<evidence type="ECO:0000256" key="5">
    <source>
        <dbReference type="ARBA" id="ARBA00023098"/>
    </source>
</evidence>
<keyword evidence="5 7" id="KW-0443">Lipid metabolism</keyword>
<dbReference type="OrthoDB" id="9809025at2"/>
<dbReference type="GO" id="GO:0016020">
    <property type="term" value="C:membrane"/>
    <property type="evidence" value="ECO:0007669"/>
    <property type="project" value="GOC"/>
</dbReference>
<protein>
    <recommendedName>
        <fullName evidence="7">Acyl carrier protein</fullName>
        <shortName evidence="7">ACP</shortName>
    </recommendedName>
</protein>
<dbReference type="UniPathway" id="UPA00094"/>
<evidence type="ECO:0000313" key="9">
    <source>
        <dbReference type="EMBL" id="QDT15856.1"/>
    </source>
</evidence>
<keyword evidence="3 7" id="KW-0597">Phosphoprotein</keyword>
<dbReference type="InterPro" id="IPR003231">
    <property type="entry name" value="ACP"/>
</dbReference>
<keyword evidence="10" id="KW-1185">Reference proteome</keyword>
<dbReference type="HAMAP" id="MF_01217">
    <property type="entry name" value="Acyl_carrier"/>
    <property type="match status" value="1"/>
</dbReference>
<dbReference type="AlphaFoldDB" id="A0A517P903"/>
<dbReference type="PROSITE" id="PS50075">
    <property type="entry name" value="CARRIER"/>
    <property type="match status" value="1"/>
</dbReference>
<dbReference type="Proteomes" id="UP000318741">
    <property type="component" value="Chromosome"/>
</dbReference>
<dbReference type="RefSeq" id="WP_145358751.1">
    <property type="nucleotide sequence ID" value="NZ_CP036265.1"/>
</dbReference>
<dbReference type="Pfam" id="PF00550">
    <property type="entry name" value="PP-binding"/>
    <property type="match status" value="1"/>
</dbReference>
<dbReference type="Gene3D" id="1.10.1200.10">
    <property type="entry name" value="ACP-like"/>
    <property type="match status" value="1"/>
</dbReference>
<keyword evidence="4 7" id="KW-0276">Fatty acid metabolism</keyword>
<dbReference type="PANTHER" id="PTHR20863">
    <property type="entry name" value="ACYL CARRIER PROTEIN"/>
    <property type="match status" value="1"/>
</dbReference>
<dbReference type="GO" id="GO:0000035">
    <property type="term" value="F:acyl binding"/>
    <property type="evidence" value="ECO:0007669"/>
    <property type="project" value="TreeGrafter"/>
</dbReference>
<dbReference type="InterPro" id="IPR036736">
    <property type="entry name" value="ACP-like_sf"/>
</dbReference>
<feature type="modified residue" description="O-(pantetheine 4'-phosphoryl)serine" evidence="7">
    <location>
        <position position="41"/>
    </location>
</feature>
<dbReference type="PANTHER" id="PTHR20863:SF76">
    <property type="entry name" value="CARRIER DOMAIN-CONTAINING PROTEIN"/>
    <property type="match status" value="1"/>
</dbReference>
<keyword evidence="1 7" id="KW-0596">Phosphopantetheine</keyword>
<dbReference type="EMBL" id="CP036265">
    <property type="protein sequence ID" value="QDT15856.1"/>
    <property type="molecule type" value="Genomic_DNA"/>
</dbReference>
<accession>A0A517P903</accession>
<evidence type="ECO:0000256" key="4">
    <source>
        <dbReference type="ARBA" id="ARBA00022832"/>
    </source>
</evidence>
<name>A0A517P903_9PLAN</name>